<keyword evidence="3" id="KW-0479">Metal-binding</keyword>
<evidence type="ECO:0000256" key="3">
    <source>
        <dbReference type="ARBA" id="ARBA00022723"/>
    </source>
</evidence>
<comment type="similarity">
    <text evidence="1">Belongs to the class-I fumarase family.</text>
</comment>
<dbReference type="Proteomes" id="UP000186323">
    <property type="component" value="Chromosome I"/>
</dbReference>
<dbReference type="AlphaFoldDB" id="A0A1K1LBS1"/>
<protein>
    <submittedName>
        <fullName evidence="8">Fumarate hydratase class I, aerobic L(+)-tartrate dehydratase alpha subunit</fullName>
        <ecNumber evidence="8">4.2.1.2</ecNumber>
        <ecNumber evidence="8">4.2.1.32</ecNumber>
    </submittedName>
</protein>
<keyword evidence="6 8" id="KW-0456">Lyase</keyword>
<evidence type="ECO:0000256" key="1">
    <source>
        <dbReference type="ARBA" id="ARBA00008876"/>
    </source>
</evidence>
<dbReference type="GO" id="GO:0046872">
    <property type="term" value="F:metal ion binding"/>
    <property type="evidence" value="ECO:0007669"/>
    <property type="project" value="UniProtKB-KW"/>
</dbReference>
<keyword evidence="9" id="KW-1185">Reference proteome</keyword>
<dbReference type="Pfam" id="PF05681">
    <property type="entry name" value="Fumerase"/>
    <property type="match status" value="1"/>
</dbReference>
<dbReference type="PANTHER" id="PTHR30389">
    <property type="entry name" value="FUMARATE HYDRATASE-RELATED"/>
    <property type="match status" value="1"/>
</dbReference>
<evidence type="ECO:0000256" key="5">
    <source>
        <dbReference type="ARBA" id="ARBA00023014"/>
    </source>
</evidence>
<dbReference type="InterPro" id="IPR004646">
    <property type="entry name" value="Fe-S_hydro-lyase_TtdA-typ_cat"/>
</dbReference>
<keyword evidence="2" id="KW-0004">4Fe-4S</keyword>
<accession>A0A1K1LBS1</accession>
<keyword evidence="5" id="KW-0411">Iron-sulfur</keyword>
<dbReference type="GO" id="GO:0008730">
    <property type="term" value="F:L(+)-tartrate dehydratase activity"/>
    <property type="evidence" value="ECO:0007669"/>
    <property type="project" value="UniProtKB-EC"/>
</dbReference>
<reference evidence="9" key="1">
    <citation type="submission" date="2016-10" db="EMBL/GenBank/DDBJ databases">
        <authorList>
            <person name="Wegmann U."/>
        </authorList>
    </citation>
    <scope>NUCLEOTIDE SEQUENCE [LARGE SCALE GENOMIC DNA]</scope>
</reference>
<dbReference type="InterPro" id="IPR051208">
    <property type="entry name" value="Class-I_Fumarase/Tartrate_DH"/>
</dbReference>
<evidence type="ECO:0000256" key="2">
    <source>
        <dbReference type="ARBA" id="ARBA00022485"/>
    </source>
</evidence>
<keyword evidence="4" id="KW-0408">Iron</keyword>
<organism evidence="8 9">
    <name type="scientific">Desulfovibrio piger</name>
    <dbReference type="NCBI Taxonomy" id="901"/>
    <lineage>
        <taxon>Bacteria</taxon>
        <taxon>Pseudomonadati</taxon>
        <taxon>Thermodesulfobacteriota</taxon>
        <taxon>Desulfovibrionia</taxon>
        <taxon>Desulfovibrionales</taxon>
        <taxon>Desulfovibrionaceae</taxon>
        <taxon>Desulfovibrio</taxon>
    </lineage>
</organism>
<evidence type="ECO:0000256" key="6">
    <source>
        <dbReference type="ARBA" id="ARBA00023239"/>
    </source>
</evidence>
<evidence type="ECO:0000259" key="7">
    <source>
        <dbReference type="Pfam" id="PF05681"/>
    </source>
</evidence>
<dbReference type="EMBL" id="LT630450">
    <property type="protein sequence ID" value="SFV72164.1"/>
    <property type="molecule type" value="Genomic_DNA"/>
</dbReference>
<sequence>MTAGSSYTPDRLAAYGRAIEAEQGANAKWFLQLLKENAEIAQREKLPLCDDTGIPHVIIRLGEHCELPAGWLAAIRAGVSDGLRSLPGRPMAVKGNDVQRVEQSLGLYAESEALEPAPFRIVPVPGDKVEIVVLMLGGGPEIRARTRRIFHKRSMEKVIGEVSQWLCEEAGVLGCTPLIAAVGIGRSQVEASAMMLEAMADGTLDVQNEWEKKITDAINNTNVGPLGLGGKCTAMGCFLKVGPIRASGVRIVCARPCCTMEPRVGKIVLG</sequence>
<dbReference type="EC" id="4.2.1.2" evidence="8"/>
<dbReference type="GO" id="GO:0004333">
    <property type="term" value="F:fumarate hydratase activity"/>
    <property type="evidence" value="ECO:0007669"/>
    <property type="project" value="UniProtKB-EC"/>
</dbReference>
<evidence type="ECO:0000313" key="9">
    <source>
        <dbReference type="Proteomes" id="UP000186323"/>
    </source>
</evidence>
<evidence type="ECO:0000256" key="4">
    <source>
        <dbReference type="ARBA" id="ARBA00023004"/>
    </source>
</evidence>
<feature type="domain" description="Fe-S hydro-lyase tartrate dehydratase alpha-type catalytic" evidence="7">
    <location>
        <begin position="6"/>
        <end position="260"/>
    </location>
</feature>
<dbReference type="KEGG" id="dpg:DESPIGER_0271"/>
<dbReference type="PANTHER" id="PTHR30389:SF17">
    <property type="entry name" value="L(+)-TARTRATE DEHYDRATASE SUBUNIT ALPHA-RELATED"/>
    <property type="match status" value="1"/>
</dbReference>
<name>A0A1K1LBS1_9BACT</name>
<evidence type="ECO:0000313" key="8">
    <source>
        <dbReference type="EMBL" id="SFV72164.1"/>
    </source>
</evidence>
<proteinExistence type="inferred from homology"/>
<dbReference type="EC" id="4.2.1.32" evidence="8"/>
<gene>
    <name evidence="8" type="ORF">DESPIGER_0271</name>
</gene>
<dbReference type="GO" id="GO:0051539">
    <property type="term" value="F:4 iron, 4 sulfur cluster binding"/>
    <property type="evidence" value="ECO:0007669"/>
    <property type="project" value="UniProtKB-KW"/>
</dbReference>